<accession>A0A7S8RGW6</accession>
<dbReference type="GeneID" id="39690251"/>
<dbReference type="EMBL" id="CP064760">
    <property type="protein sequence ID" value="QPE04531.1"/>
    <property type="molecule type" value="Genomic_DNA"/>
</dbReference>
<evidence type="ECO:0000313" key="1">
    <source>
        <dbReference type="EMBL" id="QPE04531.1"/>
    </source>
</evidence>
<evidence type="ECO:0000313" key="2">
    <source>
        <dbReference type="Proteomes" id="UP000594480"/>
    </source>
</evidence>
<organism evidence="1 2">
    <name type="scientific">Microbacterium schleiferi</name>
    <dbReference type="NCBI Taxonomy" id="69362"/>
    <lineage>
        <taxon>Bacteria</taxon>
        <taxon>Bacillati</taxon>
        <taxon>Actinomycetota</taxon>
        <taxon>Actinomycetes</taxon>
        <taxon>Micrococcales</taxon>
        <taxon>Microbacteriaceae</taxon>
        <taxon>Microbacterium</taxon>
    </lineage>
</organism>
<dbReference type="RefSeq" id="WP_005050749.1">
    <property type="nucleotide sequence ID" value="NZ_CP064760.1"/>
</dbReference>
<name>A0A7S8RGW6_9MICO</name>
<keyword evidence="2" id="KW-1185">Reference proteome</keyword>
<dbReference type="Proteomes" id="UP000594480">
    <property type="component" value="Chromosome"/>
</dbReference>
<reference evidence="1 2" key="1">
    <citation type="submission" date="2020-11" db="EMBL/GenBank/DDBJ databases">
        <title>Amino acid is mineralized and recycled by bacteria in oceanic microbiome.</title>
        <authorList>
            <person name="Zheng L.Y."/>
        </authorList>
    </citation>
    <scope>NUCLEOTIDE SEQUENCE [LARGE SCALE GENOMIC DNA]</scope>
    <source>
        <strain evidence="1 2">A32-1</strain>
    </source>
</reference>
<dbReference type="KEGG" id="msf:IT882_15620"/>
<sequence>MSETNGPAELPVYSIAEAFVKRSGMYIGQPVTFERVHTFLLGFETAMLYVRDELARDRNAFQPVGVLGQFREQLRSEGRLRWDSWSLTIVAEAIGWTGDEPPAIDDLTEEQHLEAVRDLLPLLEKVFALPAELVTSLRDSA</sequence>
<dbReference type="AlphaFoldDB" id="A0A7S8RGW6"/>
<proteinExistence type="predicted"/>
<protein>
    <submittedName>
        <fullName evidence="1">Uncharacterized protein</fullName>
    </submittedName>
</protein>
<gene>
    <name evidence="1" type="ORF">IT882_15620</name>
</gene>